<evidence type="ECO:0000313" key="5">
    <source>
        <dbReference type="Proteomes" id="UP001501692"/>
    </source>
</evidence>
<feature type="domain" description="Peptidoglycan beta-N-acetylmuramidase NamZ N-terminal" evidence="2">
    <location>
        <begin position="99"/>
        <end position="287"/>
    </location>
</feature>
<protein>
    <submittedName>
        <fullName evidence="4">DUF1343 domain-containing protein</fullName>
    </submittedName>
</protein>
<dbReference type="Gene3D" id="3.40.50.12170">
    <property type="entry name" value="Uncharacterised protein PF07075, DUF1343"/>
    <property type="match status" value="1"/>
</dbReference>
<dbReference type="InterPro" id="IPR048502">
    <property type="entry name" value="NamZ_N"/>
</dbReference>
<name>A0ABP9H143_9FLAO</name>
<evidence type="ECO:0000259" key="2">
    <source>
        <dbReference type="Pfam" id="PF07075"/>
    </source>
</evidence>
<feature type="domain" description="Peptidoglycan beta-N-acetylmuramidase NamZ C-terminal" evidence="3">
    <location>
        <begin position="292"/>
        <end position="430"/>
    </location>
</feature>
<keyword evidence="1" id="KW-0732">Signal</keyword>
<dbReference type="Pfam" id="PF20732">
    <property type="entry name" value="NamZ_C"/>
    <property type="match status" value="1"/>
</dbReference>
<dbReference type="RefSeq" id="WP_345163927.1">
    <property type="nucleotide sequence ID" value="NZ_BAABJK010000002.1"/>
</dbReference>
<dbReference type="Proteomes" id="UP001501692">
    <property type="component" value="Unassembled WGS sequence"/>
</dbReference>
<dbReference type="PANTHER" id="PTHR42915">
    <property type="entry name" value="HYPOTHETICAL 460 KDA PROTEIN IN FEUA-SIGW INTERGENIC REGION [PRECURSOR]"/>
    <property type="match status" value="1"/>
</dbReference>
<reference evidence="5" key="1">
    <citation type="journal article" date="2019" name="Int. J. Syst. Evol. Microbiol.">
        <title>The Global Catalogue of Microorganisms (GCM) 10K type strain sequencing project: providing services to taxonomists for standard genome sequencing and annotation.</title>
        <authorList>
            <consortium name="The Broad Institute Genomics Platform"/>
            <consortium name="The Broad Institute Genome Sequencing Center for Infectious Disease"/>
            <person name="Wu L."/>
            <person name="Ma J."/>
        </authorList>
    </citation>
    <scope>NUCLEOTIDE SEQUENCE [LARGE SCALE GENOMIC DNA]</scope>
    <source>
        <strain evidence="5">JCM 18287</strain>
    </source>
</reference>
<evidence type="ECO:0000256" key="1">
    <source>
        <dbReference type="SAM" id="SignalP"/>
    </source>
</evidence>
<dbReference type="PANTHER" id="PTHR42915:SF1">
    <property type="entry name" value="PEPTIDOGLYCAN BETA-N-ACETYLMURAMIDASE NAMZ"/>
    <property type="match status" value="1"/>
</dbReference>
<gene>
    <name evidence="4" type="ORF">GCM10023315_03640</name>
</gene>
<dbReference type="InterPro" id="IPR008302">
    <property type="entry name" value="NamZ"/>
</dbReference>
<keyword evidence="5" id="KW-1185">Reference proteome</keyword>
<feature type="chain" id="PRO_5045864907" evidence="1">
    <location>
        <begin position="22"/>
        <end position="431"/>
    </location>
</feature>
<dbReference type="Gene3D" id="3.90.1150.140">
    <property type="match status" value="1"/>
</dbReference>
<organism evidence="4 5">
    <name type="scientific">Algibacter aquimarinus</name>
    <dbReference type="NCBI Taxonomy" id="1136748"/>
    <lineage>
        <taxon>Bacteria</taxon>
        <taxon>Pseudomonadati</taxon>
        <taxon>Bacteroidota</taxon>
        <taxon>Flavobacteriia</taxon>
        <taxon>Flavobacteriales</taxon>
        <taxon>Flavobacteriaceae</taxon>
        <taxon>Algibacter</taxon>
    </lineage>
</organism>
<evidence type="ECO:0000313" key="4">
    <source>
        <dbReference type="EMBL" id="GAA4959286.1"/>
    </source>
</evidence>
<dbReference type="EMBL" id="BAABJK010000002">
    <property type="protein sequence ID" value="GAA4959286.1"/>
    <property type="molecule type" value="Genomic_DNA"/>
</dbReference>
<dbReference type="PIRSF" id="PIRSF016719">
    <property type="entry name" value="UCP016719"/>
    <property type="match status" value="1"/>
</dbReference>
<accession>A0ABP9H143</accession>
<proteinExistence type="predicted"/>
<comment type="caution">
    <text evidence="4">The sequence shown here is derived from an EMBL/GenBank/DDBJ whole genome shotgun (WGS) entry which is preliminary data.</text>
</comment>
<dbReference type="PROSITE" id="PS51257">
    <property type="entry name" value="PROKAR_LIPOPROTEIN"/>
    <property type="match status" value="1"/>
</dbReference>
<sequence length="431" mass="48443">MWFNVLKNTVLLFLLALISCANLSKPKATIKEAKTIKQSEKQTIVGANRIGKYLPLIQGKRVGVVANQTSVIFKNSQDSIFEVYPDGEIELSHVEKNTKLHTHIIDSLLSLNINIKKVFAPEHGFRGTADAGELVKDGIDTKTGLPLISLHGKNRKPTPEQLKDLDVIIFDIQDVGVRFYTYISTLHNVMEASAEAGIPIIIFDRPNPNGHYVDGPTLEAKNKSFLGMHTIPLVHGMTIGEYAQMINGETWLENGVKCEITIIPVKNYTHNTFYSLPLRPSPNLPNDQSIKLYPSLGLFEGTNINAGRGTEFQFQRYGAPFLDSETMTFKYTPHANFGAKYPKHKDKLCYGEDLSNATIKDEMTLKWVIKAYENSTDKSLFFLTNGFTKHAGTNKLQQQIEAGLSEVEIKATWKDDLEAFKLIREKYLIYD</sequence>
<evidence type="ECO:0000259" key="3">
    <source>
        <dbReference type="Pfam" id="PF20732"/>
    </source>
</evidence>
<dbReference type="Pfam" id="PF07075">
    <property type="entry name" value="NamZ_N"/>
    <property type="match status" value="1"/>
</dbReference>
<dbReference type="InterPro" id="IPR048503">
    <property type="entry name" value="NamZ_C"/>
</dbReference>
<feature type="signal peptide" evidence="1">
    <location>
        <begin position="1"/>
        <end position="21"/>
    </location>
</feature>